<keyword evidence="3" id="KW-1185">Reference proteome</keyword>
<keyword evidence="1" id="KW-1133">Transmembrane helix</keyword>
<dbReference type="Gene3D" id="2.60.120.260">
    <property type="entry name" value="Galactose-binding domain-like"/>
    <property type="match status" value="2"/>
</dbReference>
<dbReference type="OMA" id="DIQRWYQ"/>
<reference evidence="3" key="1">
    <citation type="submission" date="2014-04" db="EMBL/GenBank/DDBJ databases">
        <title>Evolutionary Origins and Diversification of the Mycorrhizal Mutualists.</title>
        <authorList>
            <consortium name="DOE Joint Genome Institute"/>
            <consortium name="Mycorrhizal Genomics Consortium"/>
            <person name="Kohler A."/>
            <person name="Kuo A."/>
            <person name="Nagy L.G."/>
            <person name="Floudas D."/>
            <person name="Copeland A."/>
            <person name="Barry K.W."/>
            <person name="Cichocki N."/>
            <person name="Veneault-Fourrey C."/>
            <person name="LaButti K."/>
            <person name="Lindquist E.A."/>
            <person name="Lipzen A."/>
            <person name="Lundell T."/>
            <person name="Morin E."/>
            <person name="Murat C."/>
            <person name="Riley R."/>
            <person name="Ohm R."/>
            <person name="Sun H."/>
            <person name="Tunlid A."/>
            <person name="Henrissat B."/>
            <person name="Grigoriev I.V."/>
            <person name="Hibbett D.S."/>
            <person name="Martin F."/>
        </authorList>
    </citation>
    <scope>NUCLEOTIDE SEQUENCE [LARGE SCALE GENOMIC DNA]</scope>
    <source>
        <strain evidence="3">FD-334 SS-4</strain>
    </source>
</reference>
<name>A0A0D2L4L3_HYPSF</name>
<accession>A0A0D2L4L3</accession>
<keyword evidence="1" id="KW-0472">Membrane</keyword>
<dbReference type="AlphaFoldDB" id="A0A0D2L4L3"/>
<proteinExistence type="predicted"/>
<dbReference type="Proteomes" id="UP000054270">
    <property type="component" value="Unassembled WGS sequence"/>
</dbReference>
<evidence type="ECO:0000256" key="1">
    <source>
        <dbReference type="SAM" id="Phobius"/>
    </source>
</evidence>
<keyword evidence="1" id="KW-0812">Transmembrane</keyword>
<sequence length="378" mass="40371">MTIQQLSLILDDSVGDIKYGPDWAVSNLVEWYQGGTHVPAGNRTTPGFFNLSFEGTSIAFIGNTPSPTSSQTITISIDGGMPYNSSYDSPPGQQTYVQWYRSPLLTDGMHTILVDHIDGTALDIVLITVGPNTPLSNRTIFVDNNDPSIEYAGHWIEDDSIFRPAILPDGPPVGNSTQTSTTPGDTMTFRFSGTSISVYGIFEWANIGSISATYTLDGVTTSQSYLVTADSPQQTEGDATNFLFYSINNLVPEAHTLSMNITDVVNQAYRLDYLVYSPSFSSLAAIPNLPAAITVTATATSLPATTTAAASATITPKTANSLRKSAPVAVIIGSALAGALAVVLFVVLVLQFRKKRERGWKAVSILTTNQSAYTDGQA</sequence>
<evidence type="ECO:0000313" key="3">
    <source>
        <dbReference type="Proteomes" id="UP000054270"/>
    </source>
</evidence>
<gene>
    <name evidence="2" type="ORF">HYPSUDRAFT_216087</name>
</gene>
<organism evidence="2 3">
    <name type="scientific">Hypholoma sublateritium (strain FD-334 SS-4)</name>
    <dbReference type="NCBI Taxonomy" id="945553"/>
    <lineage>
        <taxon>Eukaryota</taxon>
        <taxon>Fungi</taxon>
        <taxon>Dikarya</taxon>
        <taxon>Basidiomycota</taxon>
        <taxon>Agaricomycotina</taxon>
        <taxon>Agaricomycetes</taxon>
        <taxon>Agaricomycetidae</taxon>
        <taxon>Agaricales</taxon>
        <taxon>Agaricineae</taxon>
        <taxon>Strophariaceae</taxon>
        <taxon>Hypholoma</taxon>
    </lineage>
</organism>
<evidence type="ECO:0008006" key="4">
    <source>
        <dbReference type="Google" id="ProtNLM"/>
    </source>
</evidence>
<dbReference type="STRING" id="945553.A0A0D2L4L3"/>
<dbReference type="OrthoDB" id="2901006at2759"/>
<evidence type="ECO:0000313" key="2">
    <source>
        <dbReference type="EMBL" id="KJA21747.1"/>
    </source>
</evidence>
<protein>
    <recommendedName>
        <fullName evidence="4">Transmembrane protein</fullName>
    </recommendedName>
</protein>
<dbReference type="EMBL" id="KN817555">
    <property type="protein sequence ID" value="KJA21747.1"/>
    <property type="molecule type" value="Genomic_DNA"/>
</dbReference>
<feature type="transmembrane region" description="Helical" evidence="1">
    <location>
        <begin position="328"/>
        <end position="350"/>
    </location>
</feature>